<dbReference type="InterPro" id="IPR016181">
    <property type="entry name" value="Acyl_CoA_acyltransferase"/>
</dbReference>
<dbReference type="EMBL" id="FIGG01000001">
    <property type="protein sequence ID" value="CYU37210.1"/>
    <property type="molecule type" value="Genomic_DNA"/>
</dbReference>
<name>A0A0Z8BST7_STRSU</name>
<dbReference type="PROSITE" id="PS51186">
    <property type="entry name" value="GNAT"/>
    <property type="match status" value="1"/>
</dbReference>
<dbReference type="Pfam" id="PF00583">
    <property type="entry name" value="Acetyltransf_1"/>
    <property type="match status" value="1"/>
</dbReference>
<dbReference type="SUPFAM" id="SSF55729">
    <property type="entry name" value="Acyl-CoA N-acyltransferases (Nat)"/>
    <property type="match status" value="1"/>
</dbReference>
<keyword evidence="2" id="KW-0808">Transferase</keyword>
<accession>A0A0Z8BST7</accession>
<dbReference type="AlphaFoldDB" id="A0A0Z8BST7"/>
<feature type="domain" description="N-acetyltransferase" evidence="1">
    <location>
        <begin position="1"/>
        <end position="165"/>
    </location>
</feature>
<dbReference type="Proteomes" id="UP000072530">
    <property type="component" value="Unassembled WGS sequence"/>
</dbReference>
<dbReference type="GO" id="GO:0016747">
    <property type="term" value="F:acyltransferase activity, transferring groups other than amino-acyl groups"/>
    <property type="evidence" value="ECO:0007669"/>
    <property type="project" value="InterPro"/>
</dbReference>
<evidence type="ECO:0000259" key="1">
    <source>
        <dbReference type="PROSITE" id="PS51186"/>
    </source>
</evidence>
<gene>
    <name evidence="2" type="ORF">ERS132393_00396</name>
</gene>
<proteinExistence type="predicted"/>
<evidence type="ECO:0000313" key="2">
    <source>
        <dbReference type="EMBL" id="CYU37210.1"/>
    </source>
</evidence>
<evidence type="ECO:0000313" key="3">
    <source>
        <dbReference type="Proteomes" id="UP000072530"/>
    </source>
</evidence>
<dbReference type="RefSeq" id="WP_044670298.1">
    <property type="nucleotide sequence ID" value="NZ_CEDJ01000039.1"/>
</dbReference>
<organism evidence="2 3">
    <name type="scientific">Streptococcus suis</name>
    <dbReference type="NCBI Taxonomy" id="1307"/>
    <lineage>
        <taxon>Bacteria</taxon>
        <taxon>Bacillati</taxon>
        <taxon>Bacillota</taxon>
        <taxon>Bacilli</taxon>
        <taxon>Lactobacillales</taxon>
        <taxon>Streptococcaceae</taxon>
        <taxon>Streptococcus</taxon>
    </lineage>
</organism>
<reference evidence="2 3" key="1">
    <citation type="submission" date="2016-02" db="EMBL/GenBank/DDBJ databases">
        <authorList>
            <consortium name="Pathogen Informatics"/>
        </authorList>
    </citation>
    <scope>NUCLEOTIDE SEQUENCE [LARGE SCALE GENOMIC DNA]</scope>
    <source>
        <strain evidence="2 3">LSS31</strain>
    </source>
</reference>
<dbReference type="CDD" id="cd04301">
    <property type="entry name" value="NAT_SF"/>
    <property type="match status" value="1"/>
</dbReference>
<protein>
    <submittedName>
        <fullName evidence="2">N-acetyltransferase GCN5</fullName>
    </submittedName>
</protein>
<dbReference type="Gene3D" id="3.40.630.30">
    <property type="match status" value="1"/>
</dbReference>
<sequence>MIVPLQFEHILQLDEAFQKQGWPSRKEILTNYLREQEKGERIVIVAEETGVCKGYITLIKQVKEGPFYQSGIPEIADFNVFKDFQNQGTGWQLLDAICQLASEFTDIVGIGVGLNANYGKAQRLYVKHGFIPDGSGVWYRGRSLPVGAKAYNDDELALYFTKNYRGKVK</sequence>
<dbReference type="InterPro" id="IPR000182">
    <property type="entry name" value="GNAT_dom"/>
</dbReference>